<reference evidence="3 4" key="1">
    <citation type="submission" date="2019-04" db="EMBL/GenBank/DDBJ databases">
        <title>Psychroflexus halotolerans sp. nov., isolated from a marine solar saltern.</title>
        <authorList>
            <person name="Feng X."/>
        </authorList>
    </citation>
    <scope>NUCLEOTIDE SEQUENCE [LARGE SCALE GENOMIC DNA]</scope>
    <source>
        <strain evidence="3 4">WDS2C27</strain>
    </source>
</reference>
<evidence type="ECO:0000313" key="3">
    <source>
        <dbReference type="EMBL" id="TKS56134.1"/>
    </source>
</evidence>
<protein>
    <submittedName>
        <fullName evidence="3">DUF2384 domain-containing protein</fullName>
    </submittedName>
</protein>
<evidence type="ECO:0000259" key="1">
    <source>
        <dbReference type="Pfam" id="PF09722"/>
    </source>
</evidence>
<comment type="caution">
    <text evidence="3">The sequence shown here is derived from an EMBL/GenBank/DDBJ whole genome shotgun (WGS) entry which is preliminary data.</text>
</comment>
<organism evidence="3 4">
    <name type="scientific">Mesohalobacter halotolerans</name>
    <dbReference type="NCBI Taxonomy" id="1883405"/>
    <lineage>
        <taxon>Bacteria</taxon>
        <taxon>Pseudomonadati</taxon>
        <taxon>Bacteroidota</taxon>
        <taxon>Flavobacteriia</taxon>
        <taxon>Flavobacteriales</taxon>
        <taxon>Flavobacteriaceae</taxon>
        <taxon>Mesohalobacter</taxon>
    </lineage>
</organism>
<evidence type="ECO:0000259" key="2">
    <source>
        <dbReference type="Pfam" id="PF20432"/>
    </source>
</evidence>
<dbReference type="Proteomes" id="UP000306552">
    <property type="component" value="Unassembled WGS sequence"/>
</dbReference>
<dbReference type="Pfam" id="PF20432">
    <property type="entry name" value="Xre-like-HTH"/>
    <property type="match status" value="1"/>
</dbReference>
<sequence>MKKYSTHTELKVVNEAVSTYVTKDIKPMFDINNFSFSDFINDKILVIKSIRKGLSYQLFKTIMLFSPFSEEEWAEYLNISQKSLQRYKKAKDFHFKPIHSEKILEIAEVTAFGKEVFDNNSQFHDWLNTPSLAFNNLTPAELLKDSYGKALVMDELNRIDQGIFA</sequence>
<feature type="domain" description="Antitoxin Xre-like helix-turn-helix" evidence="2">
    <location>
        <begin position="47"/>
        <end position="107"/>
    </location>
</feature>
<proteinExistence type="predicted"/>
<dbReference type="RefSeq" id="WP_138932251.1">
    <property type="nucleotide sequence ID" value="NZ_SWMU01000003.1"/>
</dbReference>
<dbReference type="InterPro" id="IPR046847">
    <property type="entry name" value="Xre-like_HTH"/>
</dbReference>
<keyword evidence="4" id="KW-1185">Reference proteome</keyword>
<name>A0A4U5TRV8_9FLAO</name>
<dbReference type="OrthoDB" id="5770459at2"/>
<feature type="domain" description="Antitoxin Xre/MbcA/ParS-like toxin-binding" evidence="1">
    <location>
        <begin position="115"/>
        <end position="162"/>
    </location>
</feature>
<dbReference type="GO" id="GO:0003677">
    <property type="term" value="F:DNA binding"/>
    <property type="evidence" value="ECO:0007669"/>
    <property type="project" value="InterPro"/>
</dbReference>
<dbReference type="AlphaFoldDB" id="A0A4U5TRV8"/>
<dbReference type="InterPro" id="IPR011979">
    <property type="entry name" value="Antitox_Xre"/>
</dbReference>
<dbReference type="Pfam" id="PF09722">
    <property type="entry name" value="Xre_MbcA_ParS_C"/>
    <property type="match status" value="1"/>
</dbReference>
<dbReference type="InterPro" id="IPR024467">
    <property type="entry name" value="Xre/MbcA/ParS-like_toxin-bd"/>
</dbReference>
<dbReference type="NCBIfam" id="TIGR02293">
    <property type="entry name" value="TAS_TIGR02293"/>
    <property type="match status" value="1"/>
</dbReference>
<gene>
    <name evidence="3" type="ORF">FCN74_08955</name>
</gene>
<dbReference type="EMBL" id="SWMU01000003">
    <property type="protein sequence ID" value="TKS56134.1"/>
    <property type="molecule type" value="Genomic_DNA"/>
</dbReference>
<evidence type="ECO:0000313" key="4">
    <source>
        <dbReference type="Proteomes" id="UP000306552"/>
    </source>
</evidence>
<accession>A0A4U5TRV8</accession>